<dbReference type="Proteomes" id="UP001277183">
    <property type="component" value="Unassembled WGS sequence"/>
</dbReference>
<reference evidence="1" key="1">
    <citation type="submission" date="2023-11" db="EMBL/GenBank/DDBJ databases">
        <title>WGS of Aeromonas in Northern Israel.</title>
        <authorList>
            <person name="Hershko Y."/>
        </authorList>
    </citation>
    <scope>NUCLEOTIDE SEQUENCE</scope>
    <source>
        <strain evidence="1">77416</strain>
    </source>
</reference>
<comment type="caution">
    <text evidence="1">The sequence shown here is derived from an EMBL/GenBank/DDBJ whole genome shotgun (WGS) entry which is preliminary data.</text>
</comment>
<dbReference type="EMBL" id="JAWZVU010000317">
    <property type="protein sequence ID" value="MDX7723473.1"/>
    <property type="molecule type" value="Genomic_DNA"/>
</dbReference>
<dbReference type="RefSeq" id="WP_319887018.1">
    <property type="nucleotide sequence ID" value="NZ_JAWZVU010000317.1"/>
</dbReference>
<proteinExistence type="predicted"/>
<organism evidence="1 2">
    <name type="scientific">Aeromonas caviae</name>
    <name type="common">Aeromonas punctata</name>
    <dbReference type="NCBI Taxonomy" id="648"/>
    <lineage>
        <taxon>Bacteria</taxon>
        <taxon>Pseudomonadati</taxon>
        <taxon>Pseudomonadota</taxon>
        <taxon>Gammaproteobacteria</taxon>
        <taxon>Aeromonadales</taxon>
        <taxon>Aeromonadaceae</taxon>
        <taxon>Aeromonas</taxon>
    </lineage>
</organism>
<evidence type="ECO:0000313" key="2">
    <source>
        <dbReference type="Proteomes" id="UP001277183"/>
    </source>
</evidence>
<dbReference type="AlphaFoldDB" id="A0AAW9F506"/>
<name>A0AAW9F506_AERCA</name>
<evidence type="ECO:0008006" key="3">
    <source>
        <dbReference type="Google" id="ProtNLM"/>
    </source>
</evidence>
<evidence type="ECO:0000313" key="1">
    <source>
        <dbReference type="EMBL" id="MDX7723473.1"/>
    </source>
</evidence>
<protein>
    <recommendedName>
        <fullName evidence="3">DUF262 domain-containing protein</fullName>
    </recommendedName>
</protein>
<sequence length="90" mass="10365">MESDADEFTDEKELVSSIIDGTFNEDINLPQTKIERLSNEHTFNIIKQILDLIYGDEFGKKLFGHDNKGNRDIVRKNLRLIYEASLNSCS</sequence>
<feature type="non-terminal residue" evidence="1">
    <location>
        <position position="90"/>
    </location>
</feature>
<gene>
    <name evidence="1" type="ORF">SJS77_24190</name>
</gene>
<accession>A0AAW9F506</accession>